<dbReference type="Proteomes" id="UP000015104">
    <property type="component" value="Unassembled WGS sequence"/>
</dbReference>
<dbReference type="EnsemblMetazoa" id="tetur02g07540.1">
    <property type="protein sequence ID" value="tetur02g07540.1"/>
    <property type="gene ID" value="tetur02g07540"/>
</dbReference>
<reference evidence="2" key="1">
    <citation type="submission" date="2011-08" db="EMBL/GenBank/DDBJ databases">
        <authorList>
            <person name="Rombauts S."/>
        </authorList>
    </citation>
    <scope>NUCLEOTIDE SEQUENCE</scope>
    <source>
        <strain evidence="2">London</strain>
    </source>
</reference>
<proteinExistence type="predicted"/>
<dbReference type="EMBL" id="CAEY01000807">
    <property type="status" value="NOT_ANNOTATED_CDS"/>
    <property type="molecule type" value="Genomic_DNA"/>
</dbReference>
<organism evidence="1 2">
    <name type="scientific">Tetranychus urticae</name>
    <name type="common">Two-spotted spider mite</name>
    <dbReference type="NCBI Taxonomy" id="32264"/>
    <lineage>
        <taxon>Eukaryota</taxon>
        <taxon>Metazoa</taxon>
        <taxon>Ecdysozoa</taxon>
        <taxon>Arthropoda</taxon>
        <taxon>Chelicerata</taxon>
        <taxon>Arachnida</taxon>
        <taxon>Acari</taxon>
        <taxon>Acariformes</taxon>
        <taxon>Trombidiformes</taxon>
        <taxon>Prostigmata</taxon>
        <taxon>Eleutherengona</taxon>
        <taxon>Raphignathae</taxon>
        <taxon>Tetranychoidea</taxon>
        <taxon>Tetranychidae</taxon>
        <taxon>Tetranychus</taxon>
    </lineage>
</organism>
<accession>T1JWA2</accession>
<sequence>MSLDICVYSIHNNPFTWTTLVKLFYEIVRSTVSKQTFQCYPFLGNSLELLKISRIFSHFHHLIF</sequence>
<name>T1JWA2_TETUR</name>
<keyword evidence="2" id="KW-1185">Reference proteome</keyword>
<dbReference type="HOGENOM" id="CLU_2870441_0_0_1"/>
<reference evidence="1" key="2">
    <citation type="submission" date="2015-06" db="UniProtKB">
        <authorList>
            <consortium name="EnsemblMetazoa"/>
        </authorList>
    </citation>
    <scope>IDENTIFICATION</scope>
</reference>
<dbReference type="AlphaFoldDB" id="T1JWA2"/>
<evidence type="ECO:0000313" key="1">
    <source>
        <dbReference type="EnsemblMetazoa" id="tetur02g07540.1"/>
    </source>
</evidence>
<evidence type="ECO:0000313" key="2">
    <source>
        <dbReference type="Proteomes" id="UP000015104"/>
    </source>
</evidence>
<protein>
    <submittedName>
        <fullName evidence="1">Uncharacterized protein</fullName>
    </submittedName>
</protein>